<dbReference type="InterPro" id="IPR016181">
    <property type="entry name" value="Acyl_CoA_acyltransferase"/>
</dbReference>
<dbReference type="GO" id="GO:0016747">
    <property type="term" value="F:acyltransferase activity, transferring groups other than amino-acyl groups"/>
    <property type="evidence" value="ECO:0007669"/>
    <property type="project" value="InterPro"/>
</dbReference>
<name>A0A3G3K6X7_9BACL</name>
<sequence>MSWTYRPMQLEDVPNLLDWYNDPDLHVTANAKPFQSYTLKELTDYWKDKLGRPKYRYYAILSGNKLIGRVGLKPIRGTASVEYSVMIGESVLHSRGLGTEITRKMIEETFEDPLIESVYLTVREDNKRAIRCYEKCGFRYLGSFVENGVTMLEMSVTRMDVPWAKAN</sequence>
<evidence type="ECO:0000259" key="1">
    <source>
        <dbReference type="PROSITE" id="PS51186"/>
    </source>
</evidence>
<dbReference type="KEGG" id="coh:EAV92_05795"/>
<accession>A0A3G3K6X7</accession>
<dbReference type="Proteomes" id="UP000269097">
    <property type="component" value="Chromosome"/>
</dbReference>
<proteinExistence type="predicted"/>
<protein>
    <submittedName>
        <fullName evidence="2">N-acetyltransferase</fullName>
    </submittedName>
</protein>
<evidence type="ECO:0000313" key="2">
    <source>
        <dbReference type="EMBL" id="AYQ75509.1"/>
    </source>
</evidence>
<reference evidence="2 3" key="1">
    <citation type="submission" date="2018-10" db="EMBL/GenBank/DDBJ databases">
        <title>Genome Sequence of Cohnella sp.</title>
        <authorList>
            <person name="Srinivasan S."/>
            <person name="Kim M.K."/>
        </authorList>
    </citation>
    <scope>NUCLEOTIDE SEQUENCE [LARGE SCALE GENOMIC DNA]</scope>
    <source>
        <strain evidence="2 3">18JY8-7</strain>
    </source>
</reference>
<feature type="domain" description="N-acetyltransferase" evidence="1">
    <location>
        <begin position="3"/>
        <end position="159"/>
    </location>
</feature>
<dbReference type="Gene3D" id="3.40.630.30">
    <property type="match status" value="1"/>
</dbReference>
<dbReference type="InterPro" id="IPR000182">
    <property type="entry name" value="GNAT_dom"/>
</dbReference>
<keyword evidence="3" id="KW-1185">Reference proteome</keyword>
<gene>
    <name evidence="2" type="ORF">EAV92_05795</name>
</gene>
<organism evidence="2 3">
    <name type="scientific">Cohnella candidum</name>
    <dbReference type="NCBI Taxonomy" id="2674991"/>
    <lineage>
        <taxon>Bacteria</taxon>
        <taxon>Bacillati</taxon>
        <taxon>Bacillota</taxon>
        <taxon>Bacilli</taxon>
        <taxon>Bacillales</taxon>
        <taxon>Paenibacillaceae</taxon>
        <taxon>Cohnella</taxon>
    </lineage>
</organism>
<dbReference type="AlphaFoldDB" id="A0A3G3K6X7"/>
<dbReference type="EMBL" id="CP033433">
    <property type="protein sequence ID" value="AYQ75509.1"/>
    <property type="molecule type" value="Genomic_DNA"/>
</dbReference>
<keyword evidence="2" id="KW-0808">Transferase</keyword>
<dbReference type="PANTHER" id="PTHR43415">
    <property type="entry name" value="SPERMIDINE N(1)-ACETYLTRANSFERASE"/>
    <property type="match status" value="1"/>
</dbReference>
<dbReference type="SUPFAM" id="SSF55729">
    <property type="entry name" value="Acyl-CoA N-acyltransferases (Nat)"/>
    <property type="match status" value="1"/>
</dbReference>
<evidence type="ECO:0000313" key="3">
    <source>
        <dbReference type="Proteomes" id="UP000269097"/>
    </source>
</evidence>
<dbReference type="PROSITE" id="PS51186">
    <property type="entry name" value="GNAT"/>
    <property type="match status" value="1"/>
</dbReference>
<dbReference type="PANTHER" id="PTHR43415:SF3">
    <property type="entry name" value="GNAT-FAMILY ACETYLTRANSFERASE"/>
    <property type="match status" value="1"/>
</dbReference>
<dbReference type="Pfam" id="PF13302">
    <property type="entry name" value="Acetyltransf_3"/>
    <property type="match status" value="1"/>
</dbReference>